<reference evidence="1" key="1">
    <citation type="submission" date="2014-11" db="EMBL/GenBank/DDBJ databases">
        <authorList>
            <person name="Amaro Gonzalez C."/>
        </authorList>
    </citation>
    <scope>NUCLEOTIDE SEQUENCE</scope>
</reference>
<organism evidence="1">
    <name type="scientific">Anguilla anguilla</name>
    <name type="common">European freshwater eel</name>
    <name type="synonym">Muraena anguilla</name>
    <dbReference type="NCBI Taxonomy" id="7936"/>
    <lineage>
        <taxon>Eukaryota</taxon>
        <taxon>Metazoa</taxon>
        <taxon>Chordata</taxon>
        <taxon>Craniata</taxon>
        <taxon>Vertebrata</taxon>
        <taxon>Euteleostomi</taxon>
        <taxon>Actinopterygii</taxon>
        <taxon>Neopterygii</taxon>
        <taxon>Teleostei</taxon>
        <taxon>Anguilliformes</taxon>
        <taxon>Anguillidae</taxon>
        <taxon>Anguilla</taxon>
    </lineage>
</organism>
<sequence length="71" mass="8275">MTLKNIYVLNYYYYYYCNVRLVMGTFSGHRCTTVLPDTAHSHAPFFAVFSQHALHLLSPKICSSLRRVPFL</sequence>
<name>A0A0E9WDV1_ANGAN</name>
<dbReference type="AlphaFoldDB" id="A0A0E9WDV1"/>
<protein>
    <submittedName>
        <fullName evidence="1">Uncharacterized protein</fullName>
    </submittedName>
</protein>
<evidence type="ECO:0000313" key="1">
    <source>
        <dbReference type="EMBL" id="JAH88481.1"/>
    </source>
</evidence>
<dbReference type="EMBL" id="GBXM01020096">
    <property type="protein sequence ID" value="JAH88481.1"/>
    <property type="molecule type" value="Transcribed_RNA"/>
</dbReference>
<proteinExistence type="predicted"/>
<accession>A0A0E9WDV1</accession>
<reference evidence="1" key="2">
    <citation type="journal article" date="2015" name="Fish Shellfish Immunol.">
        <title>Early steps in the European eel (Anguilla anguilla)-Vibrio vulnificus interaction in the gills: Role of the RtxA13 toxin.</title>
        <authorList>
            <person name="Callol A."/>
            <person name="Pajuelo D."/>
            <person name="Ebbesson L."/>
            <person name="Teles M."/>
            <person name="MacKenzie S."/>
            <person name="Amaro C."/>
        </authorList>
    </citation>
    <scope>NUCLEOTIDE SEQUENCE</scope>
</reference>